<dbReference type="eggNOG" id="COG3287">
    <property type="taxonomic scope" value="Bacteria"/>
</dbReference>
<feature type="domain" description="GGDEF" evidence="1">
    <location>
        <begin position="483"/>
        <end position="613"/>
    </location>
</feature>
<dbReference type="GO" id="GO:0005886">
    <property type="term" value="C:plasma membrane"/>
    <property type="evidence" value="ECO:0007669"/>
    <property type="project" value="TreeGrafter"/>
</dbReference>
<dbReference type="InterPro" id="IPR043128">
    <property type="entry name" value="Rev_trsase/Diguanyl_cyclase"/>
</dbReference>
<dbReference type="FunFam" id="3.30.70.270:FF:000001">
    <property type="entry name" value="Diguanylate cyclase domain protein"/>
    <property type="match status" value="1"/>
</dbReference>
<dbReference type="PROSITE" id="PS50887">
    <property type="entry name" value="GGDEF"/>
    <property type="match status" value="1"/>
</dbReference>
<dbReference type="Gene3D" id="3.30.70.270">
    <property type="match status" value="1"/>
</dbReference>
<dbReference type="InterPro" id="IPR019494">
    <property type="entry name" value="FIST_C"/>
</dbReference>
<name>C4V482_9FIRM</name>
<dbReference type="SMART" id="SM00897">
    <property type="entry name" value="FIST"/>
    <property type="match status" value="1"/>
</dbReference>
<dbReference type="Pfam" id="PF00990">
    <property type="entry name" value="GGDEF"/>
    <property type="match status" value="1"/>
</dbReference>
<dbReference type="NCBIfam" id="TIGR00254">
    <property type="entry name" value="GGDEF"/>
    <property type="match status" value="1"/>
</dbReference>
<dbReference type="SUPFAM" id="SSF55073">
    <property type="entry name" value="Nucleotide cyclase"/>
    <property type="match status" value="1"/>
</dbReference>
<reference evidence="2 3" key="1">
    <citation type="submission" date="2009-04" db="EMBL/GenBank/DDBJ databases">
        <authorList>
            <person name="Qin X."/>
            <person name="Bachman B."/>
            <person name="Battles P."/>
            <person name="Bell A."/>
            <person name="Bess C."/>
            <person name="Bickham C."/>
            <person name="Chaboub L."/>
            <person name="Chen D."/>
            <person name="Coyle M."/>
            <person name="Deiros D.R."/>
            <person name="Dinh H."/>
            <person name="Forbes L."/>
            <person name="Fowler G."/>
            <person name="Francisco L."/>
            <person name="Fu Q."/>
            <person name="Gubbala S."/>
            <person name="Hale W."/>
            <person name="Han Y."/>
            <person name="Hemphill L."/>
            <person name="Highlander S.K."/>
            <person name="Hirani K."/>
            <person name="Hogues M."/>
            <person name="Jackson L."/>
            <person name="Jakkamsetti A."/>
            <person name="Javaid M."/>
            <person name="Jiang H."/>
            <person name="Korchina V."/>
            <person name="Kovar C."/>
            <person name="Lara F."/>
            <person name="Lee S."/>
            <person name="Mata R."/>
            <person name="Mathew T."/>
            <person name="Moen C."/>
            <person name="Morales K."/>
            <person name="Munidasa M."/>
            <person name="Nazareth L."/>
            <person name="Ngo R."/>
            <person name="Nguyen L."/>
            <person name="Okwuonu G."/>
            <person name="Ongeri F."/>
            <person name="Patil S."/>
            <person name="Petrosino J."/>
            <person name="Pham C."/>
            <person name="Pham P."/>
            <person name="Pu L.-L."/>
            <person name="Puazo M."/>
            <person name="Raj R."/>
            <person name="Reid J."/>
            <person name="Rouhana J."/>
            <person name="Saada N."/>
            <person name="Shang Y."/>
            <person name="Simmons D."/>
            <person name="Thornton R."/>
            <person name="Warren J."/>
            <person name="Weissenberger G."/>
            <person name="Zhang J."/>
            <person name="Zhang L."/>
            <person name="Zhou C."/>
            <person name="Zhu D."/>
            <person name="Muzny D."/>
            <person name="Worley K."/>
            <person name="Gibbs R."/>
        </authorList>
    </citation>
    <scope>NUCLEOTIDE SEQUENCE [LARGE SCALE GENOMIC DNA]</scope>
    <source>
        <strain evidence="2 3">ATCC 43531</strain>
    </source>
</reference>
<protein>
    <submittedName>
        <fullName evidence="2">Diguanylate cyclase (GGDEF) domain protein</fullName>
    </submittedName>
</protein>
<dbReference type="HOGENOM" id="CLU_019400_0_0_9"/>
<dbReference type="InterPro" id="IPR013702">
    <property type="entry name" value="FIST_domain_N"/>
</dbReference>
<accession>C4V482</accession>
<dbReference type="SMART" id="SM01204">
    <property type="entry name" value="FIST_C"/>
    <property type="match status" value="1"/>
</dbReference>
<evidence type="ECO:0000313" key="3">
    <source>
        <dbReference type="Proteomes" id="UP000005309"/>
    </source>
</evidence>
<sequence>MPPICGKYGGWTISAAEKRNCPTFNKECIMQQLTYIVSGTADAQRKAEQAKEKLDRIPRVESLLITIAAPCEMAAEKAGSMVNAVRELFPHARILAHTCALKMADLSLDTEGAMLTFTAFESSRVEFVTVEGNTPASEAKESIARFVGARPHTKAVEFFVVGLMDQLGALLEGCTVMDEHIAVFGAFVDSPPMGVHGYLIADDAELRFGMAAIVFHGETLDAHAVCNFGWNELGREIVATRVDGYTIKELDGGIPLRIYERYFGIKGDGDFSSDAALFPLCFEEEDGSVSARVPLKIEAGSGELTFGLPMQAGTKFRLAYGDPYGILTKAAENARDMSAFSPQAIFGTACIGHYLLLGEDVVTEMSPCAGLPSSTIFVFGEVRRVGRRIVPANLNVLLVGMKEKSNYVKAAKLEPKRVAPLSYDRKMLAFMSHFIRVSEEELHTANQQLTQLAIRDTLTNLLNRREMERLLKEAVALSQAQKTPLSVILMDIDHFKAVNDNYGHDMGDKVLLTVSDAISRTIRGSDAGCRWGGDEFFIILQGAPLAVAGRVGERIRRRVEEAKMPFHHNVTISVGAAAFDPEQDNELQLFKNADEALYQAKKAGRNVVYALGFGRVSSEE</sequence>
<dbReference type="GO" id="GO:1902201">
    <property type="term" value="P:negative regulation of bacterial-type flagellum-dependent cell motility"/>
    <property type="evidence" value="ECO:0007669"/>
    <property type="project" value="TreeGrafter"/>
</dbReference>
<dbReference type="PANTHER" id="PTHR45138:SF9">
    <property type="entry name" value="DIGUANYLATE CYCLASE DGCM-RELATED"/>
    <property type="match status" value="1"/>
</dbReference>
<proteinExistence type="predicted"/>
<dbReference type="PANTHER" id="PTHR45138">
    <property type="entry name" value="REGULATORY COMPONENTS OF SENSORY TRANSDUCTION SYSTEM"/>
    <property type="match status" value="1"/>
</dbReference>
<organism evidence="2 3">
    <name type="scientific">Selenomonas flueggei ATCC 43531</name>
    <dbReference type="NCBI Taxonomy" id="638302"/>
    <lineage>
        <taxon>Bacteria</taxon>
        <taxon>Bacillati</taxon>
        <taxon>Bacillota</taxon>
        <taxon>Negativicutes</taxon>
        <taxon>Selenomonadales</taxon>
        <taxon>Selenomonadaceae</taxon>
        <taxon>Selenomonas</taxon>
    </lineage>
</organism>
<dbReference type="GO" id="GO:0052621">
    <property type="term" value="F:diguanylate cyclase activity"/>
    <property type="evidence" value="ECO:0007669"/>
    <property type="project" value="TreeGrafter"/>
</dbReference>
<dbReference type="eggNOG" id="COG3706">
    <property type="taxonomic scope" value="Bacteria"/>
</dbReference>
<dbReference type="Pfam" id="PF10442">
    <property type="entry name" value="FIST_C"/>
    <property type="match status" value="1"/>
</dbReference>
<comment type="caution">
    <text evidence="2">The sequence shown here is derived from an EMBL/GenBank/DDBJ whole genome shotgun (WGS) entry which is preliminary data.</text>
</comment>
<dbReference type="Pfam" id="PF08495">
    <property type="entry name" value="FIST"/>
    <property type="match status" value="1"/>
</dbReference>
<dbReference type="STRING" id="638302.HMPREF0908_1326"/>
<dbReference type="GO" id="GO:0043709">
    <property type="term" value="P:cell adhesion involved in single-species biofilm formation"/>
    <property type="evidence" value="ECO:0007669"/>
    <property type="project" value="TreeGrafter"/>
</dbReference>
<dbReference type="SMART" id="SM00267">
    <property type="entry name" value="GGDEF"/>
    <property type="match status" value="1"/>
</dbReference>
<dbReference type="InterPro" id="IPR000160">
    <property type="entry name" value="GGDEF_dom"/>
</dbReference>
<gene>
    <name evidence="2" type="ORF">HMPREF0908_1326</name>
</gene>
<dbReference type="EMBL" id="ACLA01000020">
    <property type="protein sequence ID" value="EEQ48346.1"/>
    <property type="molecule type" value="Genomic_DNA"/>
</dbReference>
<dbReference type="CDD" id="cd01949">
    <property type="entry name" value="GGDEF"/>
    <property type="match status" value="1"/>
</dbReference>
<dbReference type="InterPro" id="IPR029787">
    <property type="entry name" value="Nucleotide_cyclase"/>
</dbReference>
<dbReference type="AlphaFoldDB" id="C4V482"/>
<evidence type="ECO:0000259" key="1">
    <source>
        <dbReference type="PROSITE" id="PS50887"/>
    </source>
</evidence>
<dbReference type="Proteomes" id="UP000005309">
    <property type="component" value="Unassembled WGS sequence"/>
</dbReference>
<evidence type="ECO:0000313" key="2">
    <source>
        <dbReference type="EMBL" id="EEQ48346.1"/>
    </source>
</evidence>
<dbReference type="InterPro" id="IPR050469">
    <property type="entry name" value="Diguanylate_Cyclase"/>
</dbReference>
<keyword evidence="3" id="KW-1185">Reference proteome</keyword>